<dbReference type="InterPro" id="IPR044822">
    <property type="entry name" value="Myb_DNA-bind_4"/>
</dbReference>
<dbReference type="Pfam" id="PF13837">
    <property type="entry name" value="Myb_DNA-bind_4"/>
    <property type="match status" value="1"/>
</dbReference>
<feature type="coiled-coil region" evidence="7">
    <location>
        <begin position="194"/>
        <end position="225"/>
    </location>
</feature>
<organism evidence="9 10">
    <name type="scientific">Salix brachista</name>
    <dbReference type="NCBI Taxonomy" id="2182728"/>
    <lineage>
        <taxon>Eukaryota</taxon>
        <taxon>Viridiplantae</taxon>
        <taxon>Streptophyta</taxon>
        <taxon>Embryophyta</taxon>
        <taxon>Tracheophyta</taxon>
        <taxon>Spermatophyta</taxon>
        <taxon>Magnoliopsida</taxon>
        <taxon>eudicotyledons</taxon>
        <taxon>Gunneridae</taxon>
        <taxon>Pentapetalae</taxon>
        <taxon>rosids</taxon>
        <taxon>fabids</taxon>
        <taxon>Malpighiales</taxon>
        <taxon>Salicaceae</taxon>
        <taxon>Saliceae</taxon>
        <taxon>Salix</taxon>
    </lineage>
</organism>
<dbReference type="PANTHER" id="PTHR31307">
    <property type="entry name" value="TRIHELIX TRANSCRIPTION FACTOR ASIL2"/>
    <property type="match status" value="1"/>
</dbReference>
<proteinExistence type="predicted"/>
<evidence type="ECO:0000259" key="8">
    <source>
        <dbReference type="Pfam" id="PF13837"/>
    </source>
</evidence>
<feature type="domain" description="Myb/SANT-like DNA-binding" evidence="8">
    <location>
        <begin position="19"/>
        <end position="105"/>
    </location>
</feature>
<keyword evidence="2" id="KW-0805">Transcription regulation</keyword>
<comment type="caution">
    <text evidence="9">The sequence shown here is derived from an EMBL/GenBank/DDBJ whole genome shotgun (WGS) entry which is preliminary data.</text>
</comment>
<dbReference type="Proteomes" id="UP000326939">
    <property type="component" value="Chromosome 8"/>
</dbReference>
<keyword evidence="10" id="KW-1185">Reference proteome</keyword>
<dbReference type="GO" id="GO:0000976">
    <property type="term" value="F:transcription cis-regulatory region binding"/>
    <property type="evidence" value="ECO:0007669"/>
    <property type="project" value="TreeGrafter"/>
</dbReference>
<evidence type="ECO:0000256" key="1">
    <source>
        <dbReference type="ARBA" id="ARBA00004123"/>
    </source>
</evidence>
<keyword evidence="5" id="KW-0804">Transcription</keyword>
<name>A0A5N5LNS1_9ROSI</name>
<evidence type="ECO:0000256" key="2">
    <source>
        <dbReference type="ARBA" id="ARBA00023015"/>
    </source>
</evidence>
<accession>A0A5N5LNS1</accession>
<gene>
    <name evidence="9" type="ORF">DKX38_012499</name>
</gene>
<keyword evidence="4" id="KW-0238">DNA-binding</keyword>
<protein>
    <recommendedName>
        <fullName evidence="8">Myb/SANT-like DNA-binding domain-containing protein</fullName>
    </recommendedName>
</protein>
<reference evidence="10" key="1">
    <citation type="journal article" date="2019" name="Gigascience">
        <title>De novo genome assembly of the endangered Acer yangbiense, a plant species with extremely small populations endemic to Yunnan Province, China.</title>
        <authorList>
            <person name="Yang J."/>
            <person name="Wariss H.M."/>
            <person name="Tao L."/>
            <person name="Zhang R."/>
            <person name="Yun Q."/>
            <person name="Hollingsworth P."/>
            <person name="Dao Z."/>
            <person name="Luo G."/>
            <person name="Guo H."/>
            <person name="Ma Y."/>
            <person name="Sun W."/>
        </authorList>
    </citation>
    <scope>NUCLEOTIDE SEQUENCE [LARGE SCALE GENOMIC DNA]</scope>
    <source>
        <strain evidence="10">cv. br00</strain>
    </source>
</reference>
<dbReference type="FunFam" id="1.10.10.60:FF:000104">
    <property type="entry name" value="trihelix transcription factor ASIL2"/>
    <property type="match status" value="1"/>
</dbReference>
<dbReference type="InterPro" id="IPR044823">
    <property type="entry name" value="ASIL1/2-like"/>
</dbReference>
<comment type="subcellular location">
    <subcellularLocation>
        <location evidence="1">Nucleus</location>
    </subcellularLocation>
</comment>
<dbReference type="PANTHER" id="PTHR31307:SF40">
    <property type="entry name" value="TRIHELIX TRANSCRIPTION FACTOR ENAP1-RELATED"/>
    <property type="match status" value="1"/>
</dbReference>
<evidence type="ECO:0000313" key="9">
    <source>
        <dbReference type="EMBL" id="KAB5544387.1"/>
    </source>
</evidence>
<dbReference type="GO" id="GO:0005634">
    <property type="term" value="C:nucleus"/>
    <property type="evidence" value="ECO:0007669"/>
    <property type="project" value="UniProtKB-SubCell"/>
</dbReference>
<sequence>MDPSPSAAITRPHHGGREDCWSDGATETLVEAWGDRYINLNKGNLRQKDWKEVADAVNSRQNGINPKKTDIQCKNRIDTLKKKYKIEKSKPPPSTWPFYYRLDSLIGTNSNATNTFKKPTSVTLTVKSKTKPQKDVYPGLASCGDSSSDDDEDDMAWFDERVKKKRHRMEDVDLSDGAACRELARAILKFGEIYERIESSKQQQMMELEKQRMEFTKEVEFERMNLFVDAQLELKKKSFCRDKLASSSGDLAVRLNGLNSNTRSSLWFEGAELWLRWILFEHWIYLPPSFIRDAILCESTHGDTRHVLGHALMEEVVVDIAQTSTFLKGTPVFLAVAYVNRLSAANNETSAASVYELTCLQSLNVKLWIRLAPTKVDGHVVGLGSIISQCSDYRRAFHDASFDVLMRVTVGS</sequence>
<keyword evidence="3 7" id="KW-0175">Coiled coil</keyword>
<evidence type="ECO:0000256" key="6">
    <source>
        <dbReference type="ARBA" id="ARBA00023242"/>
    </source>
</evidence>
<evidence type="ECO:0000256" key="3">
    <source>
        <dbReference type="ARBA" id="ARBA00023054"/>
    </source>
</evidence>
<dbReference type="Gene3D" id="1.10.10.60">
    <property type="entry name" value="Homeodomain-like"/>
    <property type="match status" value="1"/>
</dbReference>
<keyword evidence="6" id="KW-0539">Nucleus</keyword>
<dbReference type="EMBL" id="VDCV01000008">
    <property type="protein sequence ID" value="KAB5544387.1"/>
    <property type="molecule type" value="Genomic_DNA"/>
</dbReference>
<evidence type="ECO:0000256" key="7">
    <source>
        <dbReference type="SAM" id="Coils"/>
    </source>
</evidence>
<dbReference type="AlphaFoldDB" id="A0A5N5LNS1"/>
<evidence type="ECO:0000256" key="5">
    <source>
        <dbReference type="ARBA" id="ARBA00023163"/>
    </source>
</evidence>
<evidence type="ECO:0000313" key="10">
    <source>
        <dbReference type="Proteomes" id="UP000326939"/>
    </source>
</evidence>
<evidence type="ECO:0000256" key="4">
    <source>
        <dbReference type="ARBA" id="ARBA00023125"/>
    </source>
</evidence>